<sequence>MQRTVVGRRCAKKSQKILIDRDGAIVNFDFSKFGERTYDHPWSISTQIKDACLMENNTVALCSALLLTVQFQFLTLHYDENYDDITAYWGHDSFGRPWGDVWWDVSLPYLLLSIVIQCIALFHAVIMILALGEMSGNFEIARLMKFVGKRGNGAFVSFLVALVIFALYVVFWVIIHLHRNPPIICMLSIAVAIIIFMVYWWPGPIYIIKCMHQVKKESFAEPPNRPSPLVMGREEVRKHLDAFVRSLEDAGLASPDNFMMYLMGIENNTEQGKKSGDRCLSWMTQKIAEEELERKFQEMHPADSSS</sequence>
<keyword evidence="4" id="KW-1185">Reference proteome</keyword>
<reference evidence="3" key="3">
    <citation type="submission" date="2016-03" db="UniProtKB">
        <authorList>
            <consortium name="EnsemblProtists"/>
        </authorList>
    </citation>
    <scope>IDENTIFICATION</scope>
</reference>
<dbReference type="HOGENOM" id="CLU_910431_0_0_1"/>
<feature type="transmembrane region" description="Helical" evidence="1">
    <location>
        <begin position="153"/>
        <end position="175"/>
    </location>
</feature>
<reference evidence="4" key="2">
    <citation type="submission" date="2012-11" db="EMBL/GenBank/DDBJ databases">
        <authorList>
            <person name="Kuo A."/>
            <person name="Curtis B.A."/>
            <person name="Tanifuji G."/>
            <person name="Burki F."/>
            <person name="Gruber A."/>
            <person name="Irimia M."/>
            <person name="Maruyama S."/>
            <person name="Arias M.C."/>
            <person name="Ball S.G."/>
            <person name="Gile G.H."/>
            <person name="Hirakawa Y."/>
            <person name="Hopkins J.F."/>
            <person name="Rensing S.A."/>
            <person name="Schmutz J."/>
            <person name="Symeonidi A."/>
            <person name="Elias M."/>
            <person name="Eveleigh R.J."/>
            <person name="Herman E.K."/>
            <person name="Klute M.J."/>
            <person name="Nakayama T."/>
            <person name="Obornik M."/>
            <person name="Reyes-Prieto A."/>
            <person name="Armbrust E.V."/>
            <person name="Aves S.J."/>
            <person name="Beiko R.G."/>
            <person name="Coutinho P."/>
            <person name="Dacks J.B."/>
            <person name="Durnford D.G."/>
            <person name="Fast N.M."/>
            <person name="Green B.R."/>
            <person name="Grisdale C."/>
            <person name="Hempe F."/>
            <person name="Henrissat B."/>
            <person name="Hoppner M.P."/>
            <person name="Ishida K.-I."/>
            <person name="Kim E."/>
            <person name="Koreny L."/>
            <person name="Kroth P.G."/>
            <person name="Liu Y."/>
            <person name="Malik S.-B."/>
            <person name="Maier U.G."/>
            <person name="McRose D."/>
            <person name="Mock T."/>
            <person name="Neilson J.A."/>
            <person name="Onodera N.T."/>
            <person name="Poole A.M."/>
            <person name="Pritham E.J."/>
            <person name="Richards T.A."/>
            <person name="Rocap G."/>
            <person name="Roy S.W."/>
            <person name="Sarai C."/>
            <person name="Schaack S."/>
            <person name="Shirato S."/>
            <person name="Slamovits C.H."/>
            <person name="Spencer D.F."/>
            <person name="Suzuki S."/>
            <person name="Worden A.Z."/>
            <person name="Zauner S."/>
            <person name="Barry K."/>
            <person name="Bell C."/>
            <person name="Bharti A.K."/>
            <person name="Crow J.A."/>
            <person name="Grimwood J."/>
            <person name="Kramer R."/>
            <person name="Lindquist E."/>
            <person name="Lucas S."/>
            <person name="Salamov A."/>
            <person name="McFadden G.I."/>
            <person name="Lane C.E."/>
            <person name="Keeling P.J."/>
            <person name="Gray M.W."/>
            <person name="Grigoriev I.V."/>
            <person name="Archibald J.M."/>
        </authorList>
    </citation>
    <scope>NUCLEOTIDE SEQUENCE</scope>
    <source>
        <strain evidence="4">CCMP2712</strain>
    </source>
</reference>
<evidence type="ECO:0000313" key="3">
    <source>
        <dbReference type="EnsemblProtists" id="EKX34479"/>
    </source>
</evidence>
<dbReference type="EnsemblProtists" id="EKX34479">
    <property type="protein sequence ID" value="EKX34479"/>
    <property type="gene ID" value="GUITHDRAFT_147178"/>
</dbReference>
<evidence type="ECO:0000313" key="2">
    <source>
        <dbReference type="EMBL" id="EKX34479.1"/>
    </source>
</evidence>
<organism evidence="2">
    <name type="scientific">Guillardia theta (strain CCMP2712)</name>
    <name type="common">Cryptophyte</name>
    <dbReference type="NCBI Taxonomy" id="905079"/>
    <lineage>
        <taxon>Eukaryota</taxon>
        <taxon>Cryptophyceae</taxon>
        <taxon>Pyrenomonadales</taxon>
        <taxon>Geminigeraceae</taxon>
        <taxon>Guillardia</taxon>
    </lineage>
</organism>
<keyword evidence="1" id="KW-0472">Membrane</keyword>
<keyword evidence="1" id="KW-0812">Transmembrane</keyword>
<feature type="transmembrane region" description="Helical" evidence="1">
    <location>
        <begin position="181"/>
        <end position="201"/>
    </location>
</feature>
<evidence type="ECO:0000313" key="4">
    <source>
        <dbReference type="Proteomes" id="UP000011087"/>
    </source>
</evidence>
<protein>
    <submittedName>
        <fullName evidence="2 3">Uncharacterized protein</fullName>
    </submittedName>
</protein>
<accession>L1IEY1</accession>
<feature type="transmembrane region" description="Helical" evidence="1">
    <location>
        <begin position="58"/>
        <end position="78"/>
    </location>
</feature>
<keyword evidence="1" id="KW-1133">Transmembrane helix</keyword>
<gene>
    <name evidence="2" type="ORF">GUITHDRAFT_147178</name>
</gene>
<dbReference type="PaxDb" id="55529-EKX34479"/>
<dbReference type="GeneID" id="17291250"/>
<name>L1IEY1_GUITC</name>
<dbReference type="AlphaFoldDB" id="L1IEY1"/>
<dbReference type="RefSeq" id="XP_005821459.1">
    <property type="nucleotide sequence ID" value="XM_005821402.1"/>
</dbReference>
<proteinExistence type="predicted"/>
<dbReference type="KEGG" id="gtt:GUITHDRAFT_147178"/>
<evidence type="ECO:0000256" key="1">
    <source>
        <dbReference type="SAM" id="Phobius"/>
    </source>
</evidence>
<dbReference type="Proteomes" id="UP000011087">
    <property type="component" value="Unassembled WGS sequence"/>
</dbReference>
<feature type="transmembrane region" description="Helical" evidence="1">
    <location>
        <begin position="109"/>
        <end position="132"/>
    </location>
</feature>
<dbReference type="EMBL" id="JH993108">
    <property type="protein sequence ID" value="EKX34479.1"/>
    <property type="molecule type" value="Genomic_DNA"/>
</dbReference>
<reference evidence="2 4" key="1">
    <citation type="journal article" date="2012" name="Nature">
        <title>Algal genomes reveal evolutionary mosaicism and the fate of nucleomorphs.</title>
        <authorList>
            <consortium name="DOE Joint Genome Institute"/>
            <person name="Curtis B.A."/>
            <person name="Tanifuji G."/>
            <person name="Burki F."/>
            <person name="Gruber A."/>
            <person name="Irimia M."/>
            <person name="Maruyama S."/>
            <person name="Arias M.C."/>
            <person name="Ball S.G."/>
            <person name="Gile G.H."/>
            <person name="Hirakawa Y."/>
            <person name="Hopkins J.F."/>
            <person name="Kuo A."/>
            <person name="Rensing S.A."/>
            <person name="Schmutz J."/>
            <person name="Symeonidi A."/>
            <person name="Elias M."/>
            <person name="Eveleigh R.J."/>
            <person name="Herman E.K."/>
            <person name="Klute M.J."/>
            <person name="Nakayama T."/>
            <person name="Obornik M."/>
            <person name="Reyes-Prieto A."/>
            <person name="Armbrust E.V."/>
            <person name="Aves S.J."/>
            <person name="Beiko R.G."/>
            <person name="Coutinho P."/>
            <person name="Dacks J.B."/>
            <person name="Durnford D.G."/>
            <person name="Fast N.M."/>
            <person name="Green B.R."/>
            <person name="Grisdale C.J."/>
            <person name="Hempel F."/>
            <person name="Henrissat B."/>
            <person name="Hoppner M.P."/>
            <person name="Ishida K."/>
            <person name="Kim E."/>
            <person name="Koreny L."/>
            <person name="Kroth P.G."/>
            <person name="Liu Y."/>
            <person name="Malik S.B."/>
            <person name="Maier U.G."/>
            <person name="McRose D."/>
            <person name="Mock T."/>
            <person name="Neilson J.A."/>
            <person name="Onodera N.T."/>
            <person name="Poole A.M."/>
            <person name="Pritham E.J."/>
            <person name="Richards T.A."/>
            <person name="Rocap G."/>
            <person name="Roy S.W."/>
            <person name="Sarai C."/>
            <person name="Schaack S."/>
            <person name="Shirato S."/>
            <person name="Slamovits C.H."/>
            <person name="Spencer D.F."/>
            <person name="Suzuki S."/>
            <person name="Worden A.Z."/>
            <person name="Zauner S."/>
            <person name="Barry K."/>
            <person name="Bell C."/>
            <person name="Bharti A.K."/>
            <person name="Crow J.A."/>
            <person name="Grimwood J."/>
            <person name="Kramer R."/>
            <person name="Lindquist E."/>
            <person name="Lucas S."/>
            <person name="Salamov A."/>
            <person name="McFadden G.I."/>
            <person name="Lane C.E."/>
            <person name="Keeling P.J."/>
            <person name="Gray M.W."/>
            <person name="Grigoriev I.V."/>
            <person name="Archibald J.M."/>
        </authorList>
    </citation>
    <scope>NUCLEOTIDE SEQUENCE</scope>
    <source>
        <strain evidence="2 4">CCMP2712</strain>
    </source>
</reference>